<protein>
    <submittedName>
        <fullName evidence="1">Uncharacterized protein</fullName>
    </submittedName>
</protein>
<evidence type="ECO:0000313" key="4">
    <source>
        <dbReference type="Proteomes" id="UP000295685"/>
    </source>
</evidence>
<comment type="caution">
    <text evidence="1">The sequence shown here is derived from an EMBL/GenBank/DDBJ whole genome shotgun (WGS) entry which is preliminary data.</text>
</comment>
<proteinExistence type="predicted"/>
<organism evidence="1 4">
    <name type="scientific">Mycobacteroides salmoniphilum</name>
    <dbReference type="NCBI Taxonomy" id="404941"/>
    <lineage>
        <taxon>Bacteria</taxon>
        <taxon>Bacillati</taxon>
        <taxon>Actinomycetota</taxon>
        <taxon>Actinomycetes</taxon>
        <taxon>Mycobacteriales</taxon>
        <taxon>Mycobacteriaceae</taxon>
        <taxon>Mycobacteroides</taxon>
    </lineage>
</organism>
<gene>
    <name evidence="2" type="ORF">CCUG60883_03199</name>
    <name evidence="1" type="ORF">CCUG60885_02942</name>
</gene>
<dbReference type="Proteomes" id="UP000294844">
    <property type="component" value="Unassembled WGS sequence"/>
</dbReference>
<sequence length="35" mass="3975">MLVRRPVGIEVDTEILALSPQELTNFKYQVSASRI</sequence>
<evidence type="ECO:0000313" key="2">
    <source>
        <dbReference type="EMBL" id="TEA05893.1"/>
    </source>
</evidence>
<reference evidence="3 4" key="1">
    <citation type="journal article" date="2019" name="Sci. Rep.">
        <title>Extended insight into the Mycobacterium chelonae-abscessus complex through whole genome sequencing of Mycobacterium salmoniphilum outbreak and Mycobacterium salmoniphilum-like strains.</title>
        <authorList>
            <person name="Behra P.R.K."/>
            <person name="Das S."/>
            <person name="Pettersson B.M.F."/>
            <person name="Shirreff L."/>
            <person name="DuCote T."/>
            <person name="Jacobsson K.G."/>
            <person name="Ennis D.G."/>
            <person name="Kirsebom L.A."/>
        </authorList>
    </citation>
    <scope>NUCLEOTIDE SEQUENCE [LARGE SCALE GENOMIC DNA]</scope>
    <source>
        <strain evidence="2 3">CCUG 60883</strain>
        <strain evidence="1 4">CCUG 60885</strain>
    </source>
</reference>
<keyword evidence="3" id="KW-1185">Reference proteome</keyword>
<name>A0A4R8SIF1_9MYCO</name>
<dbReference type="Proteomes" id="UP000295685">
    <property type="component" value="Unassembled WGS sequence"/>
</dbReference>
<dbReference type="EMBL" id="PECM01000008">
    <property type="protein sequence ID" value="TEA05893.1"/>
    <property type="molecule type" value="Genomic_DNA"/>
</dbReference>
<accession>A0A4R8SIF1</accession>
<dbReference type="EMBL" id="PECK01000003">
    <property type="protein sequence ID" value="TDZ96798.1"/>
    <property type="molecule type" value="Genomic_DNA"/>
</dbReference>
<evidence type="ECO:0000313" key="1">
    <source>
        <dbReference type="EMBL" id="TDZ96798.1"/>
    </source>
</evidence>
<dbReference type="AlphaFoldDB" id="A0A4R8SIF1"/>
<evidence type="ECO:0000313" key="3">
    <source>
        <dbReference type="Proteomes" id="UP000294844"/>
    </source>
</evidence>